<dbReference type="InParanoid" id="T0R6N9"/>
<keyword evidence="3" id="KW-1185">Reference proteome</keyword>
<dbReference type="GeneID" id="19955201"/>
<name>T0R6N9_SAPDV</name>
<organism evidence="2 3">
    <name type="scientific">Saprolegnia diclina (strain VS20)</name>
    <dbReference type="NCBI Taxonomy" id="1156394"/>
    <lineage>
        <taxon>Eukaryota</taxon>
        <taxon>Sar</taxon>
        <taxon>Stramenopiles</taxon>
        <taxon>Oomycota</taxon>
        <taxon>Saprolegniomycetes</taxon>
        <taxon>Saprolegniales</taxon>
        <taxon>Saprolegniaceae</taxon>
        <taxon>Saprolegnia</taxon>
    </lineage>
</organism>
<dbReference type="OMA" id="HISMPTR"/>
<dbReference type="RefSeq" id="XP_008618828.1">
    <property type="nucleotide sequence ID" value="XM_008620606.1"/>
</dbReference>
<proteinExistence type="predicted"/>
<dbReference type="OrthoDB" id="71924at2759"/>
<dbReference type="AlphaFoldDB" id="T0R6N9"/>
<evidence type="ECO:0000313" key="3">
    <source>
        <dbReference type="Proteomes" id="UP000030762"/>
    </source>
</evidence>
<feature type="compositionally biased region" description="Basic and acidic residues" evidence="1">
    <location>
        <begin position="35"/>
        <end position="49"/>
    </location>
</feature>
<protein>
    <submittedName>
        <fullName evidence="2">Uncharacterized protein</fullName>
    </submittedName>
</protein>
<sequence length="96" mass="10567">MVDLASPLALAVPLHSHDDSGSRPCSPRRKLSAARAKDRELSREVKDSPRLSLSPDALRKLHISMPTRADEKPLVLSARETSECFVSQMLSKFSAI</sequence>
<gene>
    <name evidence="2" type="ORF">SDRG_14474</name>
</gene>
<reference evidence="2 3" key="1">
    <citation type="submission" date="2012-04" db="EMBL/GenBank/DDBJ databases">
        <title>The Genome Sequence of Saprolegnia declina VS20.</title>
        <authorList>
            <consortium name="The Broad Institute Genome Sequencing Platform"/>
            <person name="Russ C."/>
            <person name="Nusbaum C."/>
            <person name="Tyler B."/>
            <person name="van West P."/>
            <person name="Dieguez-Uribeondo J."/>
            <person name="de Bruijn I."/>
            <person name="Tripathy S."/>
            <person name="Jiang R."/>
            <person name="Young S.K."/>
            <person name="Zeng Q."/>
            <person name="Gargeya S."/>
            <person name="Fitzgerald M."/>
            <person name="Haas B."/>
            <person name="Abouelleil A."/>
            <person name="Alvarado L."/>
            <person name="Arachchi H.M."/>
            <person name="Berlin A."/>
            <person name="Chapman S.B."/>
            <person name="Goldberg J."/>
            <person name="Griggs A."/>
            <person name="Gujja S."/>
            <person name="Hansen M."/>
            <person name="Howarth C."/>
            <person name="Imamovic A."/>
            <person name="Larimer J."/>
            <person name="McCowen C."/>
            <person name="Montmayeur A."/>
            <person name="Murphy C."/>
            <person name="Neiman D."/>
            <person name="Pearson M."/>
            <person name="Priest M."/>
            <person name="Roberts A."/>
            <person name="Saif S."/>
            <person name="Shea T."/>
            <person name="Sisk P."/>
            <person name="Sykes S."/>
            <person name="Wortman J."/>
            <person name="Nusbaum C."/>
            <person name="Birren B."/>
        </authorList>
    </citation>
    <scope>NUCLEOTIDE SEQUENCE [LARGE SCALE GENOMIC DNA]</scope>
    <source>
        <strain evidence="2 3">VS20</strain>
    </source>
</reference>
<dbReference type="EMBL" id="JH767203">
    <property type="protein sequence ID" value="EQC27723.1"/>
    <property type="molecule type" value="Genomic_DNA"/>
</dbReference>
<dbReference type="Proteomes" id="UP000030762">
    <property type="component" value="Unassembled WGS sequence"/>
</dbReference>
<dbReference type="VEuPathDB" id="FungiDB:SDRG_14474"/>
<accession>T0R6N9</accession>
<feature type="region of interest" description="Disordered" evidence="1">
    <location>
        <begin position="14"/>
        <end position="49"/>
    </location>
</feature>
<evidence type="ECO:0000313" key="2">
    <source>
        <dbReference type="EMBL" id="EQC27723.1"/>
    </source>
</evidence>
<evidence type="ECO:0000256" key="1">
    <source>
        <dbReference type="SAM" id="MobiDB-lite"/>
    </source>
</evidence>